<dbReference type="SMART" id="SM00088">
    <property type="entry name" value="PINT"/>
    <property type="match status" value="1"/>
</dbReference>
<organism evidence="3 4">
    <name type="scientific">Thraustotheca clavata</name>
    <dbReference type="NCBI Taxonomy" id="74557"/>
    <lineage>
        <taxon>Eukaryota</taxon>
        <taxon>Sar</taxon>
        <taxon>Stramenopiles</taxon>
        <taxon>Oomycota</taxon>
        <taxon>Saprolegniomycetes</taxon>
        <taxon>Saprolegniales</taxon>
        <taxon>Achlyaceae</taxon>
        <taxon>Thraustotheca</taxon>
    </lineage>
</organism>
<protein>
    <submittedName>
        <fullName evidence="3">COP9 signalosome complex subunit</fullName>
    </submittedName>
</protein>
<dbReference type="Gene3D" id="1.25.40.570">
    <property type="match status" value="1"/>
</dbReference>
<dbReference type="Pfam" id="PF01399">
    <property type="entry name" value="PCI"/>
    <property type="match status" value="1"/>
</dbReference>
<name>A0A1W0ACK2_9STRA</name>
<dbReference type="SUPFAM" id="SSF48452">
    <property type="entry name" value="TPR-like"/>
    <property type="match status" value="1"/>
</dbReference>
<dbReference type="InterPro" id="IPR036390">
    <property type="entry name" value="WH_DNA-bd_sf"/>
</dbReference>
<sequence>MSSDDGSEYEYEYESDYGGSQQEDGEEEMIDETAVKIENTFYEADDCKNSDPTRALQLFLQVISLQHENAKDKDHTKYQFMSLENIVKLCANLCKPDEMIQHYKEMLLLLPNVTRNECTDSINSILDVVSGLSSSIISTMYEITLEALKNANNDRLWFQTNIKLGKLYLELGDYAPLHKVLEELHASCKLPDGTDDMTKATSLLDVYCLEIQLCTATNNAAKMKTIYPKTLVLDAAISDPRIMGVIREEGGKLYLSEGQWNLAYNEFFESFRNYQEVGNARAKQCLKYVVLANMLASSDINPFDSREAKVFKDVEEINAMLLLRAAYDAKDIKQFEKILKNPKNQIISDPLMKKCARTYLEPLLRSIRSHVIQKLVGPYKCVLISNIAEEMNITSGDVELLMVELIKDGQLFYKIDQPNGVLYNCDHIMPKESSYKTLEALELWTKNLNALNSAVQSRTGSNKVSW</sequence>
<evidence type="ECO:0000313" key="4">
    <source>
        <dbReference type="Proteomes" id="UP000243217"/>
    </source>
</evidence>
<reference evidence="3 4" key="1">
    <citation type="journal article" date="2014" name="Genome Biol. Evol.">
        <title>The secreted proteins of Achlya hypogyna and Thraustotheca clavata identify the ancestral oomycete secretome and reveal gene acquisitions by horizontal gene transfer.</title>
        <authorList>
            <person name="Misner I."/>
            <person name="Blouin N."/>
            <person name="Leonard G."/>
            <person name="Richards T.A."/>
            <person name="Lane C.E."/>
        </authorList>
    </citation>
    <scope>NUCLEOTIDE SEQUENCE [LARGE SCALE GENOMIC DNA]</scope>
    <source>
        <strain evidence="3 4">ATCC 34112</strain>
    </source>
</reference>
<dbReference type="PANTHER" id="PTHR10678">
    <property type="entry name" value="26S PROTEASOME NON-ATPASE REGULATORY SUBUNIT 11/COP9 SIGNALOSOME COMPLEX SUBUNIT 2"/>
    <property type="match status" value="1"/>
</dbReference>
<keyword evidence="4" id="KW-1185">Reference proteome</keyword>
<evidence type="ECO:0000256" key="1">
    <source>
        <dbReference type="SAM" id="MobiDB-lite"/>
    </source>
</evidence>
<feature type="region of interest" description="Disordered" evidence="1">
    <location>
        <begin position="1"/>
        <end position="29"/>
    </location>
</feature>
<dbReference type="InterPro" id="IPR011990">
    <property type="entry name" value="TPR-like_helical_dom_sf"/>
</dbReference>
<evidence type="ECO:0000313" key="3">
    <source>
        <dbReference type="EMBL" id="OQS07750.1"/>
    </source>
</evidence>
<feature type="domain" description="PCI" evidence="2">
    <location>
        <begin position="256"/>
        <end position="429"/>
    </location>
</feature>
<dbReference type="STRING" id="74557.A0A1W0ACK2"/>
<dbReference type="Proteomes" id="UP000243217">
    <property type="component" value="Unassembled WGS sequence"/>
</dbReference>
<dbReference type="EMBL" id="JNBS01000122">
    <property type="protein sequence ID" value="OQS07750.1"/>
    <property type="molecule type" value="Genomic_DNA"/>
</dbReference>
<proteinExistence type="predicted"/>
<accession>A0A1W0ACK2</accession>
<comment type="caution">
    <text evidence="3">The sequence shown here is derived from an EMBL/GenBank/DDBJ whole genome shotgun (WGS) entry which is preliminary data.</text>
</comment>
<feature type="compositionally biased region" description="Acidic residues" evidence="1">
    <location>
        <begin position="1"/>
        <end position="15"/>
    </location>
</feature>
<dbReference type="InterPro" id="IPR050871">
    <property type="entry name" value="26S_Proteasome/COP9_Components"/>
</dbReference>
<gene>
    <name evidence="3" type="ORF">THRCLA_00257</name>
</gene>
<evidence type="ECO:0000259" key="2">
    <source>
        <dbReference type="PROSITE" id="PS50250"/>
    </source>
</evidence>
<dbReference type="SUPFAM" id="SSF46785">
    <property type="entry name" value="Winged helix' DNA-binding domain"/>
    <property type="match status" value="1"/>
</dbReference>
<dbReference type="InterPro" id="IPR000717">
    <property type="entry name" value="PCI_dom"/>
</dbReference>
<dbReference type="PROSITE" id="PS50250">
    <property type="entry name" value="PCI"/>
    <property type="match status" value="1"/>
</dbReference>
<dbReference type="OrthoDB" id="194139at2759"/>
<dbReference type="SMART" id="SM00753">
    <property type="entry name" value="PAM"/>
    <property type="match status" value="1"/>
</dbReference>
<dbReference type="AlphaFoldDB" id="A0A1W0ACK2"/>